<gene>
    <name evidence="2" type="primary">OXR1</name>
    <name evidence="2" type="ORF">AMEX_G16991</name>
</gene>
<accession>A0A8T2LJA4</accession>
<sequence>MLKSLRFQFKVRKNKFSQPWQESSVEDEEDGDEDFHVVEHHDEQVDSPGVDSSTWSVPHLLGLDEINLNLMCELKLSEESKLLTFSQIQQLSQHLPEVLSLCEWMLIYQTQTHGSSLRTLYRATEQLERCMVLILRDTYGQVFGVVCSAPLRVSSSYYGTGQTFLFSFSPHLQVYKWTGVNSYFIKGGMDALLFGGGRGRFGLWINGDLIRGRSQKCDTFDNETLSSEEDFVINELEVWALV</sequence>
<dbReference type="Proteomes" id="UP000752171">
    <property type="component" value="Unassembled WGS sequence"/>
</dbReference>
<dbReference type="GO" id="GO:0005634">
    <property type="term" value="C:nucleus"/>
    <property type="evidence" value="ECO:0007669"/>
    <property type="project" value="TreeGrafter"/>
</dbReference>
<reference evidence="2 3" key="1">
    <citation type="submission" date="2021-07" db="EMBL/GenBank/DDBJ databases">
        <authorList>
            <person name="Imarazene B."/>
            <person name="Zahm M."/>
            <person name="Klopp C."/>
            <person name="Cabau C."/>
            <person name="Beille S."/>
            <person name="Jouanno E."/>
            <person name="Castinel A."/>
            <person name="Lluch J."/>
            <person name="Gil L."/>
            <person name="Kuchtly C."/>
            <person name="Lopez Roques C."/>
            <person name="Donnadieu C."/>
            <person name="Parrinello H."/>
            <person name="Journot L."/>
            <person name="Du K."/>
            <person name="Schartl M."/>
            <person name="Retaux S."/>
            <person name="Guiguen Y."/>
        </authorList>
    </citation>
    <scope>NUCLEOTIDE SEQUENCE [LARGE SCALE GENOMIC DNA]</scope>
    <source>
        <strain evidence="2">Pach_M1</strain>
        <tissue evidence="2">Testis</tissue>
    </source>
</reference>
<proteinExistence type="predicted"/>
<evidence type="ECO:0000313" key="2">
    <source>
        <dbReference type="EMBL" id="KAG9269905.1"/>
    </source>
</evidence>
<dbReference type="PANTHER" id="PTHR23354:SF65">
    <property type="entry name" value="TLD DOMAIN-CONTAINING PROTEIN 2"/>
    <property type="match status" value="1"/>
</dbReference>
<protein>
    <submittedName>
        <fullName evidence="2">TLD domain-containing protein 2</fullName>
    </submittedName>
</protein>
<dbReference type="InterPro" id="IPR006571">
    <property type="entry name" value="TLDc_dom"/>
</dbReference>
<evidence type="ECO:0000259" key="1">
    <source>
        <dbReference type="PROSITE" id="PS51886"/>
    </source>
</evidence>
<dbReference type="GO" id="GO:0006979">
    <property type="term" value="P:response to oxidative stress"/>
    <property type="evidence" value="ECO:0007669"/>
    <property type="project" value="TreeGrafter"/>
</dbReference>
<dbReference type="OrthoDB" id="26679at2759"/>
<dbReference type="EMBL" id="JAICCE010000013">
    <property type="protein sequence ID" value="KAG9269905.1"/>
    <property type="molecule type" value="Genomic_DNA"/>
</dbReference>
<dbReference type="Pfam" id="PF07534">
    <property type="entry name" value="TLD"/>
    <property type="match status" value="1"/>
</dbReference>
<evidence type="ECO:0000313" key="3">
    <source>
        <dbReference type="Proteomes" id="UP000752171"/>
    </source>
</evidence>
<organism evidence="2 3">
    <name type="scientific">Astyanax mexicanus</name>
    <name type="common">Blind cave fish</name>
    <name type="synonym">Astyanax fasciatus mexicanus</name>
    <dbReference type="NCBI Taxonomy" id="7994"/>
    <lineage>
        <taxon>Eukaryota</taxon>
        <taxon>Metazoa</taxon>
        <taxon>Chordata</taxon>
        <taxon>Craniata</taxon>
        <taxon>Vertebrata</taxon>
        <taxon>Euteleostomi</taxon>
        <taxon>Actinopterygii</taxon>
        <taxon>Neopterygii</taxon>
        <taxon>Teleostei</taxon>
        <taxon>Ostariophysi</taxon>
        <taxon>Characiformes</taxon>
        <taxon>Characoidei</taxon>
        <taxon>Acestrorhamphidae</taxon>
        <taxon>Acestrorhamphinae</taxon>
        <taxon>Astyanax</taxon>
    </lineage>
</organism>
<dbReference type="PANTHER" id="PTHR23354">
    <property type="entry name" value="NUCLEOLAR PROTEIN 7/ESTROGEN RECEPTOR COACTIVATOR-RELATED"/>
    <property type="match status" value="1"/>
</dbReference>
<dbReference type="AlphaFoldDB" id="A0A8T2LJA4"/>
<feature type="domain" description="TLDc" evidence="1">
    <location>
        <begin position="81"/>
        <end position="242"/>
    </location>
</feature>
<dbReference type="SMART" id="SM00584">
    <property type="entry name" value="TLDc"/>
    <property type="match status" value="1"/>
</dbReference>
<comment type="caution">
    <text evidence="2">The sequence shown here is derived from an EMBL/GenBank/DDBJ whole genome shotgun (WGS) entry which is preliminary data.</text>
</comment>
<name>A0A8T2LJA4_ASTMX</name>
<dbReference type="PROSITE" id="PS51886">
    <property type="entry name" value="TLDC"/>
    <property type="match status" value="1"/>
</dbReference>